<protein>
    <recommendedName>
        <fullName evidence="3">Lipoprotein</fullName>
    </recommendedName>
</protein>
<evidence type="ECO:0000313" key="2">
    <source>
        <dbReference type="Proteomes" id="UP000199036"/>
    </source>
</evidence>
<evidence type="ECO:0000313" key="1">
    <source>
        <dbReference type="EMBL" id="SFN60892.1"/>
    </source>
</evidence>
<dbReference type="EMBL" id="FOVI01000008">
    <property type="protein sequence ID" value="SFN60892.1"/>
    <property type="molecule type" value="Genomic_DNA"/>
</dbReference>
<dbReference type="STRING" id="913024.SAMN05421741_10816"/>
<dbReference type="AlphaFoldDB" id="A0A1I5AEQ3"/>
<gene>
    <name evidence="1" type="ORF">SAMN05421741_10816</name>
</gene>
<keyword evidence="2" id="KW-1185">Reference proteome</keyword>
<dbReference type="Proteomes" id="UP000199036">
    <property type="component" value="Unassembled WGS sequence"/>
</dbReference>
<accession>A0A1I5AEQ3</accession>
<proteinExistence type="predicted"/>
<organism evidence="1 2">
    <name type="scientific">Paenimyroides ummariense</name>
    <dbReference type="NCBI Taxonomy" id="913024"/>
    <lineage>
        <taxon>Bacteria</taxon>
        <taxon>Pseudomonadati</taxon>
        <taxon>Bacteroidota</taxon>
        <taxon>Flavobacteriia</taxon>
        <taxon>Flavobacteriales</taxon>
        <taxon>Flavobacteriaceae</taxon>
        <taxon>Paenimyroides</taxon>
    </lineage>
</organism>
<dbReference type="PROSITE" id="PS51257">
    <property type="entry name" value="PROKAR_LIPOPROTEIN"/>
    <property type="match status" value="1"/>
</dbReference>
<sequence length="197" mass="22497">MIMKTKLFTLIFGAILFASCQQKEMKISRSDFSVVTEMTDFSPAYILKNEVGKVEIKKNSLIGNTHWVLSVDRDITMNEVAPFLHDLTEKKHKVGGMHEDTKDIYMVYSDTVHKQNAYVKVPFKSFALENQPVYELAEGVESLLLKSVADAKNPLDKTQTYLVRIDKNISVENFVNILIELEKQKISQSLNSEVYVN</sequence>
<name>A0A1I5AEQ3_9FLAO</name>
<reference evidence="2" key="1">
    <citation type="submission" date="2016-10" db="EMBL/GenBank/DDBJ databases">
        <authorList>
            <person name="Varghese N."/>
            <person name="Submissions S."/>
        </authorList>
    </citation>
    <scope>NUCLEOTIDE SEQUENCE [LARGE SCALE GENOMIC DNA]</scope>
    <source>
        <strain evidence="2">DS-12</strain>
    </source>
</reference>
<evidence type="ECO:0008006" key="3">
    <source>
        <dbReference type="Google" id="ProtNLM"/>
    </source>
</evidence>